<accession>A0A2Z6MR80</accession>
<dbReference type="OrthoDB" id="1427810at2759"/>
<dbReference type="GO" id="GO:0004674">
    <property type="term" value="F:protein serine/threonine kinase activity"/>
    <property type="evidence" value="ECO:0007669"/>
    <property type="project" value="UniProtKB-KW"/>
</dbReference>
<keyword evidence="2" id="KW-0547">Nucleotide-binding</keyword>
<dbReference type="GO" id="GO:0005524">
    <property type="term" value="F:ATP binding"/>
    <property type="evidence" value="ECO:0007669"/>
    <property type="project" value="UniProtKB-KW"/>
</dbReference>
<protein>
    <recommendedName>
        <fullName evidence="6">Serine-threonine/tyrosine-protein kinase catalytic domain-containing protein</fullName>
    </recommendedName>
</protein>
<gene>
    <name evidence="4" type="ORF">TSUD_205800</name>
</gene>
<keyword evidence="3" id="KW-0067">ATP-binding</keyword>
<evidence type="ECO:0000256" key="1">
    <source>
        <dbReference type="ARBA" id="ARBA00022527"/>
    </source>
</evidence>
<evidence type="ECO:0008006" key="6">
    <source>
        <dbReference type="Google" id="ProtNLM"/>
    </source>
</evidence>
<organism evidence="4 5">
    <name type="scientific">Trifolium subterraneum</name>
    <name type="common">Subterranean clover</name>
    <dbReference type="NCBI Taxonomy" id="3900"/>
    <lineage>
        <taxon>Eukaryota</taxon>
        <taxon>Viridiplantae</taxon>
        <taxon>Streptophyta</taxon>
        <taxon>Embryophyta</taxon>
        <taxon>Tracheophyta</taxon>
        <taxon>Spermatophyta</taxon>
        <taxon>Magnoliopsida</taxon>
        <taxon>eudicotyledons</taxon>
        <taxon>Gunneridae</taxon>
        <taxon>Pentapetalae</taxon>
        <taxon>rosids</taxon>
        <taxon>fabids</taxon>
        <taxon>Fabales</taxon>
        <taxon>Fabaceae</taxon>
        <taxon>Papilionoideae</taxon>
        <taxon>50 kb inversion clade</taxon>
        <taxon>NPAAA clade</taxon>
        <taxon>Hologalegina</taxon>
        <taxon>IRL clade</taxon>
        <taxon>Trifolieae</taxon>
        <taxon>Trifolium</taxon>
    </lineage>
</organism>
<proteinExistence type="predicted"/>
<keyword evidence="5" id="KW-1185">Reference proteome</keyword>
<dbReference type="Proteomes" id="UP000242715">
    <property type="component" value="Unassembled WGS sequence"/>
</dbReference>
<keyword evidence="1" id="KW-0723">Serine/threonine-protein kinase</keyword>
<dbReference type="PANTHER" id="PTHR47989:SF9">
    <property type="entry name" value="PROTEIN KINASE SUPERFAMILY PROTEIN"/>
    <property type="match status" value="1"/>
</dbReference>
<keyword evidence="1" id="KW-0808">Transferase</keyword>
<evidence type="ECO:0000313" key="4">
    <source>
        <dbReference type="EMBL" id="GAU34776.1"/>
    </source>
</evidence>
<dbReference type="EMBL" id="DF973566">
    <property type="protein sequence ID" value="GAU34776.1"/>
    <property type="molecule type" value="Genomic_DNA"/>
</dbReference>
<sequence>MCVQSEVSNRPFMSEVVQALKLVCNECEEAKEDDGSRSSNQEHEDLSVDDIERGLSASEFFNSPSRVERMEYETFRRKSYSGPMGNGRSKQLWEIMRRLSGGSVSDCEHETI</sequence>
<reference evidence="5" key="1">
    <citation type="journal article" date="2017" name="Front. Plant Sci.">
        <title>Climate Clever Clovers: New Paradigm to Reduce the Environmental Footprint of Ruminants by Breeding Low Methanogenic Forages Utilizing Haplotype Variation.</title>
        <authorList>
            <person name="Kaur P."/>
            <person name="Appels R."/>
            <person name="Bayer P.E."/>
            <person name="Keeble-Gagnere G."/>
            <person name="Wang J."/>
            <person name="Hirakawa H."/>
            <person name="Shirasawa K."/>
            <person name="Vercoe P."/>
            <person name="Stefanova K."/>
            <person name="Durmic Z."/>
            <person name="Nichols P."/>
            <person name="Revell C."/>
            <person name="Isobe S.N."/>
            <person name="Edwards D."/>
            <person name="Erskine W."/>
        </authorList>
    </citation>
    <scope>NUCLEOTIDE SEQUENCE [LARGE SCALE GENOMIC DNA]</scope>
    <source>
        <strain evidence="5">cv. Daliak</strain>
    </source>
</reference>
<evidence type="ECO:0000256" key="3">
    <source>
        <dbReference type="ARBA" id="ARBA00022840"/>
    </source>
</evidence>
<evidence type="ECO:0000256" key="2">
    <source>
        <dbReference type="ARBA" id="ARBA00022741"/>
    </source>
</evidence>
<dbReference type="AlphaFoldDB" id="A0A2Z6MR80"/>
<name>A0A2Z6MR80_TRISU</name>
<keyword evidence="1" id="KW-0418">Kinase</keyword>
<evidence type="ECO:0000313" key="5">
    <source>
        <dbReference type="Proteomes" id="UP000242715"/>
    </source>
</evidence>
<dbReference type="PANTHER" id="PTHR47989">
    <property type="entry name" value="OS01G0750732 PROTEIN"/>
    <property type="match status" value="1"/>
</dbReference>